<evidence type="ECO:0000313" key="2">
    <source>
        <dbReference type="Proteomes" id="UP000424080"/>
    </source>
</evidence>
<organism evidence="1 2">
    <name type="scientific">Tenacibaculum phage PTm5</name>
    <dbReference type="NCBI Taxonomy" id="2547426"/>
    <lineage>
        <taxon>Viruses</taxon>
        <taxon>Duplodnaviria</taxon>
        <taxon>Heunggongvirae</taxon>
        <taxon>Uroviricota</taxon>
        <taxon>Caudoviricetes</taxon>
        <taxon>Shirahamavirus</taxon>
        <taxon>Shirahamavirus PTm1</taxon>
    </lineage>
</organism>
<proteinExistence type="predicted"/>
<dbReference type="Proteomes" id="UP000424080">
    <property type="component" value="Segment"/>
</dbReference>
<name>A0A5S9HXL7_9CAUD</name>
<dbReference type="EMBL" id="AP019525">
    <property type="protein sequence ID" value="BBI90825.1"/>
    <property type="molecule type" value="Genomic_DNA"/>
</dbReference>
<protein>
    <submittedName>
        <fullName evidence="1">Uncharacterized protein</fullName>
    </submittedName>
</protein>
<sequence length="37" mass="4490">MKDTNYVKMFKTKGGAIRRLFKFLSWHENNNVNKFII</sequence>
<evidence type="ECO:0000313" key="1">
    <source>
        <dbReference type="EMBL" id="BBI90825.1"/>
    </source>
</evidence>
<reference evidence="1 2" key="1">
    <citation type="journal article" date="2019" name="Arch. Virol.">
        <title>A novel jumbo Tenacibaculum maritimum lytic phage with head-fiber-like appendages.</title>
        <authorList>
            <person name="Kawato Y."/>
            <person name="Istiqomah I."/>
            <person name="Gaafar A.Y."/>
            <person name="Hanaoka M."/>
            <person name="Ishimaru K."/>
            <person name="Yasuike M."/>
            <person name="Nishiki I."/>
            <person name="Nakamura Y."/>
            <person name="Fujiwara A."/>
            <person name="Nakai T."/>
        </authorList>
    </citation>
    <scope>NUCLEOTIDE SEQUENCE [LARGE SCALE GENOMIC DNA]</scope>
    <source>
        <strain evidence="1 2">PTm5</strain>
    </source>
</reference>
<accession>A0A5S9HXL7</accession>